<keyword evidence="2 7" id="KW-0813">Transport</keyword>
<accession>A0A367XZ37</accession>
<dbReference type="OrthoDB" id="3524874at2"/>
<protein>
    <submittedName>
        <fullName evidence="9">Carbohydrate ABC transporter permease</fullName>
    </submittedName>
</protein>
<dbReference type="Gene3D" id="1.10.3720.10">
    <property type="entry name" value="MetI-like"/>
    <property type="match status" value="1"/>
</dbReference>
<evidence type="ECO:0000259" key="8">
    <source>
        <dbReference type="PROSITE" id="PS50928"/>
    </source>
</evidence>
<feature type="transmembrane region" description="Helical" evidence="7">
    <location>
        <begin position="153"/>
        <end position="172"/>
    </location>
</feature>
<feature type="domain" description="ABC transmembrane type-1" evidence="8">
    <location>
        <begin position="82"/>
        <end position="273"/>
    </location>
</feature>
<dbReference type="PANTHER" id="PTHR32243:SF18">
    <property type="entry name" value="INNER MEMBRANE ABC TRANSPORTER PERMEASE PROTEIN YCJP"/>
    <property type="match status" value="1"/>
</dbReference>
<feature type="transmembrane region" description="Helical" evidence="7">
    <location>
        <begin position="117"/>
        <end position="141"/>
    </location>
</feature>
<dbReference type="Proteomes" id="UP000253508">
    <property type="component" value="Unassembled WGS sequence"/>
</dbReference>
<dbReference type="PROSITE" id="PS50928">
    <property type="entry name" value="ABC_TM1"/>
    <property type="match status" value="1"/>
</dbReference>
<feature type="transmembrane region" description="Helical" evidence="7">
    <location>
        <begin position="206"/>
        <end position="229"/>
    </location>
</feature>
<dbReference type="EMBL" id="QORO01000003">
    <property type="protein sequence ID" value="RCK58669.1"/>
    <property type="molecule type" value="Genomic_DNA"/>
</dbReference>
<evidence type="ECO:0000256" key="5">
    <source>
        <dbReference type="ARBA" id="ARBA00022989"/>
    </source>
</evidence>
<proteinExistence type="inferred from homology"/>
<keyword evidence="4 7" id="KW-0812">Transmembrane</keyword>
<evidence type="ECO:0000256" key="4">
    <source>
        <dbReference type="ARBA" id="ARBA00022692"/>
    </source>
</evidence>
<evidence type="ECO:0000256" key="1">
    <source>
        <dbReference type="ARBA" id="ARBA00004651"/>
    </source>
</evidence>
<comment type="subcellular location">
    <subcellularLocation>
        <location evidence="1 7">Cell membrane</location>
        <topology evidence="1 7">Multi-pass membrane protein</topology>
    </subcellularLocation>
</comment>
<dbReference type="RefSeq" id="WP_114118271.1">
    <property type="nucleotide sequence ID" value="NZ_BMHU01000002.1"/>
</dbReference>
<dbReference type="GO" id="GO:0005886">
    <property type="term" value="C:plasma membrane"/>
    <property type="evidence" value="ECO:0007669"/>
    <property type="project" value="UniProtKB-SubCell"/>
</dbReference>
<comment type="caution">
    <text evidence="9">The sequence shown here is derived from an EMBL/GenBank/DDBJ whole genome shotgun (WGS) entry which is preliminary data.</text>
</comment>
<comment type="similarity">
    <text evidence="7">Belongs to the binding-protein-dependent transport system permease family.</text>
</comment>
<keyword evidence="3" id="KW-1003">Cell membrane</keyword>
<reference evidence="9 10" key="1">
    <citation type="submission" date="2018-07" db="EMBL/GenBank/DDBJ databases">
        <title>Microbacterium endoborsara sp. nov., a novel actinobacterium isolated from Borszczowia aralocaspica.</title>
        <authorList>
            <person name="An D."/>
        </authorList>
    </citation>
    <scope>NUCLEOTIDE SEQUENCE [LARGE SCALE GENOMIC DNA]</scope>
    <source>
        <strain evidence="9 10">C1.15228</strain>
    </source>
</reference>
<keyword evidence="10" id="KW-1185">Reference proteome</keyword>
<sequence length="287" mass="30403">MTTTALVTVNPGAASRARALKPKQIAYAVIGIVILVVMLFPVYWMINASLQPSGNTLTAGIFPTNPSWAGYEKAFADQGKNLVTSLVISIGAVIVCLAIAAPAAYALAQFRYRWISIALLIILIGQMIPGIVIANALYAAYNDLGLLNTHVGLIIADASQSIPFAIIVMRAFMANIHPSIIEAARVDGAGQVRTFWSIALPVSKNALITAGLFAFLFAWSDFLFALTLTTTSDIRPVTLGIYQYLGTQVSNWSAVMATAVLSSLPAIILLLIAQKYIAAGAMGGSVK</sequence>
<feature type="transmembrane region" description="Helical" evidence="7">
    <location>
        <begin position="249"/>
        <end position="272"/>
    </location>
</feature>
<evidence type="ECO:0000313" key="10">
    <source>
        <dbReference type="Proteomes" id="UP000253508"/>
    </source>
</evidence>
<dbReference type="GO" id="GO:0055085">
    <property type="term" value="P:transmembrane transport"/>
    <property type="evidence" value="ECO:0007669"/>
    <property type="project" value="InterPro"/>
</dbReference>
<name>A0A367XZ37_9MICO</name>
<dbReference type="InterPro" id="IPR000515">
    <property type="entry name" value="MetI-like"/>
</dbReference>
<evidence type="ECO:0000256" key="3">
    <source>
        <dbReference type="ARBA" id="ARBA00022475"/>
    </source>
</evidence>
<dbReference type="CDD" id="cd06261">
    <property type="entry name" value="TM_PBP2"/>
    <property type="match status" value="1"/>
</dbReference>
<dbReference type="AlphaFoldDB" id="A0A367XZ37"/>
<evidence type="ECO:0000256" key="2">
    <source>
        <dbReference type="ARBA" id="ARBA00022448"/>
    </source>
</evidence>
<dbReference type="InterPro" id="IPR050901">
    <property type="entry name" value="BP-dep_ABC_trans_perm"/>
</dbReference>
<gene>
    <name evidence="9" type="ORF">DTO57_10995</name>
</gene>
<evidence type="ECO:0000313" key="9">
    <source>
        <dbReference type="EMBL" id="RCK58669.1"/>
    </source>
</evidence>
<organism evidence="9 10">
    <name type="scientific">Microbacterium sorbitolivorans</name>
    <dbReference type="NCBI Taxonomy" id="1867410"/>
    <lineage>
        <taxon>Bacteria</taxon>
        <taxon>Bacillati</taxon>
        <taxon>Actinomycetota</taxon>
        <taxon>Actinomycetes</taxon>
        <taxon>Micrococcales</taxon>
        <taxon>Microbacteriaceae</taxon>
        <taxon>Microbacterium</taxon>
    </lineage>
</organism>
<evidence type="ECO:0000256" key="7">
    <source>
        <dbReference type="RuleBase" id="RU363032"/>
    </source>
</evidence>
<feature type="transmembrane region" description="Helical" evidence="7">
    <location>
        <begin position="82"/>
        <end position="105"/>
    </location>
</feature>
<keyword evidence="5 7" id="KW-1133">Transmembrane helix</keyword>
<feature type="transmembrane region" description="Helical" evidence="7">
    <location>
        <begin position="25"/>
        <end position="46"/>
    </location>
</feature>
<dbReference type="SUPFAM" id="SSF161098">
    <property type="entry name" value="MetI-like"/>
    <property type="match status" value="1"/>
</dbReference>
<evidence type="ECO:0000256" key="6">
    <source>
        <dbReference type="ARBA" id="ARBA00023136"/>
    </source>
</evidence>
<dbReference type="Pfam" id="PF00528">
    <property type="entry name" value="BPD_transp_1"/>
    <property type="match status" value="1"/>
</dbReference>
<keyword evidence="6 7" id="KW-0472">Membrane</keyword>
<dbReference type="PANTHER" id="PTHR32243">
    <property type="entry name" value="MALTOSE TRANSPORT SYSTEM PERMEASE-RELATED"/>
    <property type="match status" value="1"/>
</dbReference>
<dbReference type="InterPro" id="IPR035906">
    <property type="entry name" value="MetI-like_sf"/>
</dbReference>